<organism evidence="2 3">
    <name type="scientific">Danionella cerebrum</name>
    <dbReference type="NCBI Taxonomy" id="2873325"/>
    <lineage>
        <taxon>Eukaryota</taxon>
        <taxon>Metazoa</taxon>
        <taxon>Chordata</taxon>
        <taxon>Craniata</taxon>
        <taxon>Vertebrata</taxon>
        <taxon>Euteleostomi</taxon>
        <taxon>Actinopterygii</taxon>
        <taxon>Neopterygii</taxon>
        <taxon>Teleostei</taxon>
        <taxon>Ostariophysi</taxon>
        <taxon>Cypriniformes</taxon>
        <taxon>Danionidae</taxon>
        <taxon>Danioninae</taxon>
        <taxon>Danionella</taxon>
    </lineage>
</organism>
<accession>A0A553QFY3</accession>
<name>A0A553QFY3_9TELE</name>
<comment type="caution">
    <text evidence="2">The sequence shown here is derived from an EMBL/GenBank/DDBJ whole genome shotgun (WGS) entry which is preliminary data.</text>
</comment>
<gene>
    <name evidence="2" type="ORF">DNTS_015027</name>
</gene>
<dbReference type="AlphaFoldDB" id="A0A553QFY3"/>
<feature type="compositionally biased region" description="Basic residues" evidence="1">
    <location>
        <begin position="1"/>
        <end position="11"/>
    </location>
</feature>
<reference evidence="2 3" key="1">
    <citation type="journal article" date="2019" name="Sci. Data">
        <title>Hybrid genome assembly and annotation of Danionella translucida.</title>
        <authorList>
            <person name="Kadobianskyi M."/>
            <person name="Schulze L."/>
            <person name="Schuelke M."/>
            <person name="Judkewitz B."/>
        </authorList>
    </citation>
    <scope>NUCLEOTIDE SEQUENCE [LARGE SCALE GENOMIC DNA]</scope>
    <source>
        <strain evidence="2 3">Bolton</strain>
    </source>
</reference>
<evidence type="ECO:0000313" key="3">
    <source>
        <dbReference type="Proteomes" id="UP000316079"/>
    </source>
</evidence>
<dbReference type="EMBL" id="SRMA01026021">
    <property type="protein sequence ID" value="TRY88815.1"/>
    <property type="molecule type" value="Genomic_DNA"/>
</dbReference>
<proteinExistence type="predicted"/>
<evidence type="ECO:0000256" key="1">
    <source>
        <dbReference type="SAM" id="MobiDB-lite"/>
    </source>
</evidence>
<feature type="region of interest" description="Disordered" evidence="1">
    <location>
        <begin position="1"/>
        <end position="102"/>
    </location>
</feature>
<sequence>MDWNSRHRGKKNMTDETFRRFPAAPTQTAHNQDKTQEGWDSDEFEEDSDDDDDYEEPDNECDDSYICPDSFNIGEEYEAPPTELPAVHHQIPAANMSVGEYI</sequence>
<keyword evidence="3" id="KW-1185">Reference proteome</keyword>
<feature type="compositionally biased region" description="Acidic residues" evidence="1">
    <location>
        <begin position="39"/>
        <end position="63"/>
    </location>
</feature>
<feature type="non-terminal residue" evidence="2">
    <location>
        <position position="102"/>
    </location>
</feature>
<dbReference type="Proteomes" id="UP000316079">
    <property type="component" value="Unassembled WGS sequence"/>
</dbReference>
<protein>
    <submittedName>
        <fullName evidence="2">Uncharacterized protein</fullName>
    </submittedName>
</protein>
<evidence type="ECO:0000313" key="2">
    <source>
        <dbReference type="EMBL" id="TRY88815.1"/>
    </source>
</evidence>